<evidence type="ECO:0000256" key="1">
    <source>
        <dbReference type="ARBA" id="ARBA00022618"/>
    </source>
</evidence>
<keyword evidence="2 5" id="KW-0717">Septation</keyword>
<dbReference type="OrthoDB" id="9815206at2"/>
<dbReference type="EMBL" id="AP025739">
    <property type="protein sequence ID" value="BDI31898.1"/>
    <property type="molecule type" value="Genomic_DNA"/>
</dbReference>
<comment type="subcellular location">
    <subcellularLocation>
        <location evidence="5">Cytoplasm</location>
    </subcellularLocation>
    <text evidence="5">Localizes to the division site, in a FtsZ-dependent manner.</text>
</comment>
<evidence type="ECO:0000256" key="5">
    <source>
        <dbReference type="HAMAP-Rule" id="MF_01197"/>
    </source>
</evidence>
<dbReference type="InterPro" id="IPR023052">
    <property type="entry name" value="Cell_div_SepF"/>
</dbReference>
<evidence type="ECO:0000256" key="2">
    <source>
        <dbReference type="ARBA" id="ARBA00023210"/>
    </source>
</evidence>
<dbReference type="Gene3D" id="3.30.110.150">
    <property type="entry name" value="SepF-like protein"/>
    <property type="match status" value="1"/>
</dbReference>
<dbReference type="HAMAP" id="MF_01197">
    <property type="entry name" value="SepF"/>
    <property type="match status" value="1"/>
</dbReference>
<comment type="similarity">
    <text evidence="5">Belongs to the SepF family.</text>
</comment>
<dbReference type="RefSeq" id="WP_119324075.1">
    <property type="nucleotide sequence ID" value="NZ_AP025739.1"/>
</dbReference>
<dbReference type="KEGG" id="ccot:CCAX7_39490"/>
<dbReference type="GO" id="GO:0005737">
    <property type="term" value="C:cytoplasm"/>
    <property type="evidence" value="ECO:0007669"/>
    <property type="project" value="UniProtKB-SubCell"/>
</dbReference>
<sequence length="166" mass="18465">MSQHAEAEEFENARPRNGFMRFFDRAMGHDDYHDEDEDDAVEAPAASSAAARTGGSVSPLRRQTTLRMDQARRTHVTVRRAVQSFDDARRAADGLKEGQQQIVNLEQTPGDMAERIIDFLNGSTYALDGSVEKIGEQVYLFTPSTVTIDVEDKPAPGTRTSFLDRS</sequence>
<keyword evidence="8" id="KW-1185">Reference proteome</keyword>
<dbReference type="AlphaFoldDB" id="A0A402D3H2"/>
<organism evidence="7 8">
    <name type="scientific">Capsulimonas corticalis</name>
    <dbReference type="NCBI Taxonomy" id="2219043"/>
    <lineage>
        <taxon>Bacteria</taxon>
        <taxon>Bacillati</taxon>
        <taxon>Armatimonadota</taxon>
        <taxon>Armatimonadia</taxon>
        <taxon>Capsulimonadales</taxon>
        <taxon>Capsulimonadaceae</taxon>
        <taxon>Capsulimonas</taxon>
    </lineage>
</organism>
<dbReference type="PANTHER" id="PTHR35798">
    <property type="entry name" value="CELL DIVISION PROTEIN SEPF"/>
    <property type="match status" value="1"/>
</dbReference>
<evidence type="ECO:0000313" key="7">
    <source>
        <dbReference type="EMBL" id="BDI31898.1"/>
    </source>
</evidence>
<accession>A0A402D3H2</accession>
<dbReference type="GO" id="GO:0000917">
    <property type="term" value="P:division septum assembly"/>
    <property type="evidence" value="ECO:0007669"/>
    <property type="project" value="UniProtKB-KW"/>
</dbReference>
<gene>
    <name evidence="5" type="primary">sepF</name>
    <name evidence="7" type="ORF">CCAX7_39490</name>
</gene>
<dbReference type="Proteomes" id="UP000287394">
    <property type="component" value="Chromosome"/>
</dbReference>
<feature type="compositionally biased region" description="Low complexity" evidence="6">
    <location>
        <begin position="42"/>
        <end position="51"/>
    </location>
</feature>
<keyword evidence="1 5" id="KW-0132">Cell division</keyword>
<feature type="region of interest" description="Disordered" evidence="6">
    <location>
        <begin position="29"/>
        <end position="71"/>
    </location>
</feature>
<evidence type="ECO:0000256" key="3">
    <source>
        <dbReference type="ARBA" id="ARBA00023306"/>
    </source>
</evidence>
<keyword evidence="3 5" id="KW-0131">Cell cycle</keyword>
<dbReference type="InterPro" id="IPR038594">
    <property type="entry name" value="SepF-like_sf"/>
</dbReference>
<protein>
    <recommendedName>
        <fullName evidence="5">Cell division protein SepF</fullName>
    </recommendedName>
</protein>
<evidence type="ECO:0000313" key="8">
    <source>
        <dbReference type="Proteomes" id="UP000287394"/>
    </source>
</evidence>
<comment type="function">
    <text evidence="4 5">Cell division protein that is part of the divisome complex and is recruited early to the Z-ring. Probably stimulates Z-ring formation, perhaps through the cross-linking of FtsZ protofilaments. Its function overlaps with FtsA.</text>
</comment>
<name>A0A402D3H2_9BACT</name>
<comment type="subunit">
    <text evidence="5">Homodimer. Interacts with FtsZ.</text>
</comment>
<dbReference type="InterPro" id="IPR007561">
    <property type="entry name" value="Cell_div_SepF/SepF-rel"/>
</dbReference>
<dbReference type="GO" id="GO:0043093">
    <property type="term" value="P:FtsZ-dependent cytokinesis"/>
    <property type="evidence" value="ECO:0007669"/>
    <property type="project" value="UniProtKB-UniRule"/>
</dbReference>
<dbReference type="Pfam" id="PF04472">
    <property type="entry name" value="SepF"/>
    <property type="match status" value="1"/>
</dbReference>
<evidence type="ECO:0000256" key="6">
    <source>
        <dbReference type="SAM" id="MobiDB-lite"/>
    </source>
</evidence>
<reference evidence="7 8" key="1">
    <citation type="journal article" date="2019" name="Int. J. Syst. Evol. Microbiol.">
        <title>Capsulimonas corticalis gen. nov., sp. nov., an aerobic capsulated bacterium, of a novel bacterial order, Capsulimonadales ord. nov., of the class Armatimonadia of the phylum Armatimonadetes.</title>
        <authorList>
            <person name="Li J."/>
            <person name="Kudo C."/>
            <person name="Tonouchi A."/>
        </authorList>
    </citation>
    <scope>NUCLEOTIDE SEQUENCE [LARGE SCALE GENOMIC DNA]</scope>
    <source>
        <strain evidence="7 8">AX-7</strain>
    </source>
</reference>
<dbReference type="FunCoup" id="A0A402D3H2">
    <property type="interactions" value="13"/>
</dbReference>
<dbReference type="PANTHER" id="PTHR35798:SF1">
    <property type="entry name" value="CELL DIVISION PROTEIN SEPF"/>
    <property type="match status" value="1"/>
</dbReference>
<keyword evidence="5" id="KW-0963">Cytoplasm</keyword>
<evidence type="ECO:0000256" key="4">
    <source>
        <dbReference type="ARBA" id="ARBA00044936"/>
    </source>
</evidence>
<proteinExistence type="inferred from homology"/>